<gene>
    <name evidence="1" type="ORF">EP47_13695</name>
</gene>
<name>A0A0A2SSN0_9GAMM</name>
<evidence type="ECO:0000313" key="1">
    <source>
        <dbReference type="EMBL" id="KGP62736.1"/>
    </source>
</evidence>
<dbReference type="Proteomes" id="UP000054422">
    <property type="component" value="Unassembled WGS sequence"/>
</dbReference>
<protein>
    <submittedName>
        <fullName evidence="1">Uncharacterized protein</fullName>
    </submittedName>
</protein>
<organism evidence="1 2">
    <name type="scientific">Legionella norrlandica</name>
    <dbReference type="NCBI Taxonomy" id="1498499"/>
    <lineage>
        <taxon>Bacteria</taxon>
        <taxon>Pseudomonadati</taxon>
        <taxon>Pseudomonadota</taxon>
        <taxon>Gammaproteobacteria</taxon>
        <taxon>Legionellales</taxon>
        <taxon>Legionellaceae</taxon>
        <taxon>Legionella</taxon>
    </lineage>
</organism>
<dbReference type="RefSeq" id="WP_035890647.1">
    <property type="nucleotide sequence ID" value="NZ_JNCF01000043.1"/>
</dbReference>
<comment type="caution">
    <text evidence="1">The sequence shown here is derived from an EMBL/GenBank/DDBJ whole genome shotgun (WGS) entry which is preliminary data.</text>
</comment>
<dbReference type="AlphaFoldDB" id="A0A0A2SSN0"/>
<proteinExistence type="predicted"/>
<evidence type="ECO:0000313" key="2">
    <source>
        <dbReference type="Proteomes" id="UP000054422"/>
    </source>
</evidence>
<dbReference type="STRING" id="1498499.EP47_13695"/>
<dbReference type="OrthoDB" id="5652723at2"/>
<sequence length="64" mass="6924">MNLTPFPGFYVLTSSSMRASQSGSHQSLLSQFIHSCYDARIAGIAIGLLLANYCESWVPLGLMA</sequence>
<reference evidence="1 2" key="1">
    <citation type="submission" date="2014-05" db="EMBL/GenBank/DDBJ databases">
        <authorList>
            <person name="Rizzardi K."/>
            <person name="Winiecka-Krusnell J."/>
            <person name="Ramliden M."/>
            <person name="Alm E."/>
            <person name="Andersson S."/>
            <person name="Byfors S."/>
        </authorList>
    </citation>
    <scope>NUCLEOTIDE SEQUENCE [LARGE SCALE GENOMIC DNA]</scope>
    <source>
        <strain evidence="1 2">LEGN</strain>
    </source>
</reference>
<keyword evidence="2" id="KW-1185">Reference proteome</keyword>
<accession>A0A0A2SSN0</accession>
<dbReference type="EMBL" id="JNCF01000043">
    <property type="protein sequence ID" value="KGP62736.1"/>
    <property type="molecule type" value="Genomic_DNA"/>
</dbReference>